<name>A0A383TDG3_9LACT</name>
<dbReference type="NCBIfam" id="TIGR03830">
    <property type="entry name" value="CxxCG_CxxCG_HTH"/>
    <property type="match status" value="1"/>
</dbReference>
<sequence>MLKTKEKFTCDICGQQDNFEVINVEEQVDIKGISFESEHIYYRCVHCKEEYEPFDNFDINYYTDYKKYRELTGLLQSDEIKKIRESYGISQRTFAKLLSISHATLSNIENGSLQSPQHDILLRLASDPYSFYKNVFCTRKGLLSEGDIETLGTNLKRLIATSYGGHKKEMKEFKEIMSDRTNNLIRRVNHMEYEMKTIINIDSISNSRESGESRWKKEGSNILTRVYQSLTL</sequence>
<evidence type="ECO:0000313" key="2">
    <source>
        <dbReference type="EMBL" id="SYZ78313.1"/>
    </source>
</evidence>
<dbReference type="EMBL" id="UNRR01000016">
    <property type="protein sequence ID" value="SYZ78313.1"/>
    <property type="molecule type" value="Genomic_DNA"/>
</dbReference>
<dbReference type="Pfam" id="PF01381">
    <property type="entry name" value="HTH_3"/>
    <property type="match status" value="1"/>
</dbReference>
<accession>A0A383TDG3</accession>
<dbReference type="Proteomes" id="UP000262072">
    <property type="component" value="Unassembled WGS sequence"/>
</dbReference>
<dbReference type="CDD" id="cd00093">
    <property type="entry name" value="HTH_XRE"/>
    <property type="match status" value="1"/>
</dbReference>
<proteinExistence type="predicted"/>
<dbReference type="Gene3D" id="1.10.260.40">
    <property type="entry name" value="lambda repressor-like DNA-binding domains"/>
    <property type="match status" value="1"/>
</dbReference>
<reference evidence="3" key="1">
    <citation type="submission" date="2018-05" db="EMBL/GenBank/DDBJ databases">
        <authorList>
            <person name="Strepis N."/>
        </authorList>
    </citation>
    <scope>NUCLEOTIDE SEQUENCE [LARGE SCALE GENOMIC DNA]</scope>
</reference>
<gene>
    <name evidence="2" type="ORF">TART1_1097</name>
</gene>
<dbReference type="OrthoDB" id="2327822at2"/>
<dbReference type="InterPro" id="IPR010982">
    <property type="entry name" value="Lambda_DNA-bd_dom_sf"/>
</dbReference>
<dbReference type="RefSeq" id="WP_160116990.1">
    <property type="nucleotide sequence ID" value="NZ_UNRR01000016.1"/>
</dbReference>
<protein>
    <submittedName>
        <fullName evidence="2">Antitoxin mqsa</fullName>
    </submittedName>
</protein>
<dbReference type="SUPFAM" id="SSF47413">
    <property type="entry name" value="lambda repressor-like DNA-binding domains"/>
    <property type="match status" value="1"/>
</dbReference>
<dbReference type="PROSITE" id="PS50943">
    <property type="entry name" value="HTH_CROC1"/>
    <property type="match status" value="1"/>
</dbReference>
<feature type="domain" description="HTH cro/C1-type" evidence="1">
    <location>
        <begin position="80"/>
        <end position="125"/>
    </location>
</feature>
<organism evidence="2 3">
    <name type="scientific">Trichococcus shcherbakoviae</name>
    <dbReference type="NCBI Taxonomy" id="2094020"/>
    <lineage>
        <taxon>Bacteria</taxon>
        <taxon>Bacillati</taxon>
        <taxon>Bacillota</taxon>
        <taxon>Bacilli</taxon>
        <taxon>Lactobacillales</taxon>
        <taxon>Carnobacteriaceae</taxon>
        <taxon>Trichococcus</taxon>
    </lineage>
</organism>
<dbReference type="SMART" id="SM00530">
    <property type="entry name" value="HTH_XRE"/>
    <property type="match status" value="1"/>
</dbReference>
<dbReference type="AlphaFoldDB" id="A0A383TDG3"/>
<dbReference type="GO" id="GO:0003677">
    <property type="term" value="F:DNA binding"/>
    <property type="evidence" value="ECO:0007669"/>
    <property type="project" value="InterPro"/>
</dbReference>
<evidence type="ECO:0000313" key="3">
    <source>
        <dbReference type="Proteomes" id="UP000262072"/>
    </source>
</evidence>
<dbReference type="InterPro" id="IPR001387">
    <property type="entry name" value="Cro/C1-type_HTH"/>
</dbReference>
<dbReference type="InterPro" id="IPR022452">
    <property type="entry name" value="MqsA"/>
</dbReference>
<evidence type="ECO:0000259" key="1">
    <source>
        <dbReference type="PROSITE" id="PS50943"/>
    </source>
</evidence>